<gene>
    <name evidence="1" type="ORF">Pcinc_025819</name>
</gene>
<dbReference type="EMBL" id="JAWQEG010002943">
    <property type="protein sequence ID" value="KAK3868781.1"/>
    <property type="molecule type" value="Genomic_DNA"/>
</dbReference>
<dbReference type="InterPro" id="IPR043128">
    <property type="entry name" value="Rev_trsase/Diguanyl_cyclase"/>
</dbReference>
<reference evidence="1" key="1">
    <citation type="submission" date="2023-10" db="EMBL/GenBank/DDBJ databases">
        <title>Genome assemblies of two species of porcelain crab, Petrolisthes cinctipes and Petrolisthes manimaculis (Anomura: Porcellanidae).</title>
        <authorList>
            <person name="Angst P."/>
        </authorList>
    </citation>
    <scope>NUCLEOTIDE SEQUENCE</scope>
    <source>
        <strain evidence="1">PB745_01</strain>
        <tissue evidence="1">Gill</tissue>
    </source>
</reference>
<sequence length="170" mass="19241">MTDLAAKQGSTTTVTPVSTSAVTVKPPPFDEASVTRLFEYKFMPFGLKNAGSTFQRVIDTVLANWFSPFTAVTGAHMMCPQPLIQKEYVNPSTKSTIQLLIKEMQSINFSDFASGDCHSCPQTYVPLDLLNCPKVWMRVDRVQLPFVDEPRKTRSSRNVRFLKQPDYVYY</sequence>
<dbReference type="Proteomes" id="UP001286313">
    <property type="component" value="Unassembled WGS sequence"/>
</dbReference>
<dbReference type="AlphaFoldDB" id="A0AAE1F7Y4"/>
<keyword evidence="2" id="KW-1185">Reference proteome</keyword>
<protein>
    <submittedName>
        <fullName evidence="1">Uncharacterized protein</fullName>
    </submittedName>
</protein>
<organism evidence="1 2">
    <name type="scientific">Petrolisthes cinctipes</name>
    <name type="common">Flat porcelain crab</name>
    <dbReference type="NCBI Taxonomy" id="88211"/>
    <lineage>
        <taxon>Eukaryota</taxon>
        <taxon>Metazoa</taxon>
        <taxon>Ecdysozoa</taxon>
        <taxon>Arthropoda</taxon>
        <taxon>Crustacea</taxon>
        <taxon>Multicrustacea</taxon>
        <taxon>Malacostraca</taxon>
        <taxon>Eumalacostraca</taxon>
        <taxon>Eucarida</taxon>
        <taxon>Decapoda</taxon>
        <taxon>Pleocyemata</taxon>
        <taxon>Anomura</taxon>
        <taxon>Galatheoidea</taxon>
        <taxon>Porcellanidae</taxon>
        <taxon>Petrolisthes</taxon>
    </lineage>
</organism>
<evidence type="ECO:0000313" key="2">
    <source>
        <dbReference type="Proteomes" id="UP001286313"/>
    </source>
</evidence>
<accession>A0AAE1F7Y4</accession>
<dbReference type="Gene3D" id="3.30.70.270">
    <property type="match status" value="1"/>
</dbReference>
<dbReference type="SUPFAM" id="SSF56672">
    <property type="entry name" value="DNA/RNA polymerases"/>
    <property type="match status" value="1"/>
</dbReference>
<dbReference type="GO" id="GO:0071897">
    <property type="term" value="P:DNA biosynthetic process"/>
    <property type="evidence" value="ECO:0007669"/>
    <property type="project" value="UniProtKB-ARBA"/>
</dbReference>
<proteinExistence type="predicted"/>
<comment type="caution">
    <text evidence="1">The sequence shown here is derived from an EMBL/GenBank/DDBJ whole genome shotgun (WGS) entry which is preliminary data.</text>
</comment>
<name>A0AAE1F7Y4_PETCI</name>
<evidence type="ECO:0000313" key="1">
    <source>
        <dbReference type="EMBL" id="KAK3868781.1"/>
    </source>
</evidence>
<dbReference type="InterPro" id="IPR043502">
    <property type="entry name" value="DNA/RNA_pol_sf"/>
</dbReference>